<dbReference type="InterPro" id="IPR013094">
    <property type="entry name" value="AB_hydrolase_3"/>
</dbReference>
<organism evidence="3 4">
    <name type="scientific">Frondihabitans sucicola</name>
    <dbReference type="NCBI Taxonomy" id="1268041"/>
    <lineage>
        <taxon>Bacteria</taxon>
        <taxon>Bacillati</taxon>
        <taxon>Actinomycetota</taxon>
        <taxon>Actinomycetes</taxon>
        <taxon>Micrococcales</taxon>
        <taxon>Microbacteriaceae</taxon>
        <taxon>Frondihabitans</taxon>
    </lineage>
</organism>
<sequence>MSARFEIPAYDPDLIADVGRMPSAVTNEQQFREWRAEPLPGLDELRPALDELGLVHEEHVVAVPGGKMVLSVVRPRTVAGRLPALYLIHGGGMIAGNRFGSFLPDVLTWIVDHGIVVVSPEYTLAPEQRAPQAAMECYAGLRWVAEHAIDLSIDDDRLVLAGGSGGGGLAASVSLLARDNGGPGLLAQMLLCPQLGDRHDTVSSEQFTLANGAIDPWPSETNRYAWNALLGEGHEDADVSIYASPARADDLSGLPQAFIDVGGNEVFRDADLAYASRLWQGGVNVEVHVWPGGYHSFDFMVPDAPVSIAAKAARTSWLERIFAAAAG</sequence>
<dbReference type="RefSeq" id="WP_286345755.1">
    <property type="nucleotide sequence ID" value="NZ_AP027732.1"/>
</dbReference>
<evidence type="ECO:0000256" key="1">
    <source>
        <dbReference type="ARBA" id="ARBA00022801"/>
    </source>
</evidence>
<name>A0ABM8GKC8_9MICO</name>
<dbReference type="PANTHER" id="PTHR48081">
    <property type="entry name" value="AB HYDROLASE SUPERFAMILY PROTEIN C4A8.06C"/>
    <property type="match status" value="1"/>
</dbReference>
<dbReference type="EMBL" id="AP027732">
    <property type="protein sequence ID" value="BDZ48847.1"/>
    <property type="molecule type" value="Genomic_DNA"/>
</dbReference>
<evidence type="ECO:0000313" key="4">
    <source>
        <dbReference type="Proteomes" id="UP001321486"/>
    </source>
</evidence>
<dbReference type="SUPFAM" id="SSF53474">
    <property type="entry name" value="alpha/beta-Hydrolases"/>
    <property type="match status" value="1"/>
</dbReference>
<dbReference type="InterPro" id="IPR050300">
    <property type="entry name" value="GDXG_lipolytic_enzyme"/>
</dbReference>
<reference evidence="4" key="1">
    <citation type="journal article" date="2019" name="Int. J. Syst. Evol. Microbiol.">
        <title>The Global Catalogue of Microorganisms (GCM) 10K type strain sequencing project: providing services to taxonomists for standard genome sequencing and annotation.</title>
        <authorList>
            <consortium name="The Broad Institute Genomics Platform"/>
            <consortium name="The Broad Institute Genome Sequencing Center for Infectious Disease"/>
            <person name="Wu L."/>
            <person name="Ma J."/>
        </authorList>
    </citation>
    <scope>NUCLEOTIDE SEQUENCE [LARGE SCALE GENOMIC DNA]</scope>
    <source>
        <strain evidence="4">NBRC 108728</strain>
    </source>
</reference>
<protein>
    <submittedName>
        <fullName evidence="3">Esterase</fullName>
    </submittedName>
</protein>
<gene>
    <name evidence="3" type="ORF">GCM10025867_10880</name>
</gene>
<feature type="domain" description="Alpha/beta hydrolase fold-3" evidence="2">
    <location>
        <begin position="87"/>
        <end position="297"/>
    </location>
</feature>
<evidence type="ECO:0000259" key="2">
    <source>
        <dbReference type="Pfam" id="PF07859"/>
    </source>
</evidence>
<dbReference type="Pfam" id="PF07859">
    <property type="entry name" value="Abhydrolase_3"/>
    <property type="match status" value="1"/>
</dbReference>
<dbReference type="Gene3D" id="3.40.50.1820">
    <property type="entry name" value="alpha/beta hydrolase"/>
    <property type="match status" value="1"/>
</dbReference>
<dbReference type="Proteomes" id="UP001321486">
    <property type="component" value="Chromosome"/>
</dbReference>
<accession>A0ABM8GKC8</accession>
<dbReference type="InterPro" id="IPR029058">
    <property type="entry name" value="AB_hydrolase_fold"/>
</dbReference>
<keyword evidence="4" id="KW-1185">Reference proteome</keyword>
<evidence type="ECO:0000313" key="3">
    <source>
        <dbReference type="EMBL" id="BDZ48847.1"/>
    </source>
</evidence>
<keyword evidence="1" id="KW-0378">Hydrolase</keyword>
<proteinExistence type="predicted"/>
<dbReference type="PANTHER" id="PTHR48081:SF8">
    <property type="entry name" value="ALPHA_BETA HYDROLASE FOLD-3 DOMAIN-CONTAINING PROTEIN-RELATED"/>
    <property type="match status" value="1"/>
</dbReference>